<organism evidence="1 2">
    <name type="scientific">Periconia macrospinosa</name>
    <dbReference type="NCBI Taxonomy" id="97972"/>
    <lineage>
        <taxon>Eukaryota</taxon>
        <taxon>Fungi</taxon>
        <taxon>Dikarya</taxon>
        <taxon>Ascomycota</taxon>
        <taxon>Pezizomycotina</taxon>
        <taxon>Dothideomycetes</taxon>
        <taxon>Pleosporomycetidae</taxon>
        <taxon>Pleosporales</taxon>
        <taxon>Massarineae</taxon>
        <taxon>Periconiaceae</taxon>
        <taxon>Periconia</taxon>
    </lineage>
</organism>
<accession>A0A2V1DGP3</accession>
<keyword evidence="2" id="KW-1185">Reference proteome</keyword>
<gene>
    <name evidence="1" type="ORF">DM02DRAFT_90115</name>
</gene>
<proteinExistence type="predicted"/>
<dbReference type="EMBL" id="KZ805443">
    <property type="protein sequence ID" value="PVH97201.1"/>
    <property type="molecule type" value="Genomic_DNA"/>
</dbReference>
<dbReference type="Proteomes" id="UP000244855">
    <property type="component" value="Unassembled WGS sequence"/>
</dbReference>
<name>A0A2V1DGP3_9PLEO</name>
<evidence type="ECO:0000313" key="2">
    <source>
        <dbReference type="Proteomes" id="UP000244855"/>
    </source>
</evidence>
<protein>
    <submittedName>
        <fullName evidence="1">Uncharacterized protein</fullName>
    </submittedName>
</protein>
<reference evidence="1 2" key="1">
    <citation type="journal article" date="2018" name="Sci. Rep.">
        <title>Comparative genomics provides insights into the lifestyle and reveals functional heterogeneity of dark septate endophytic fungi.</title>
        <authorList>
            <person name="Knapp D.G."/>
            <person name="Nemeth J.B."/>
            <person name="Barry K."/>
            <person name="Hainaut M."/>
            <person name="Henrissat B."/>
            <person name="Johnson J."/>
            <person name="Kuo A."/>
            <person name="Lim J.H.P."/>
            <person name="Lipzen A."/>
            <person name="Nolan M."/>
            <person name="Ohm R.A."/>
            <person name="Tamas L."/>
            <person name="Grigoriev I.V."/>
            <person name="Spatafora J.W."/>
            <person name="Nagy L.G."/>
            <person name="Kovacs G.M."/>
        </authorList>
    </citation>
    <scope>NUCLEOTIDE SEQUENCE [LARGE SCALE GENOMIC DNA]</scope>
    <source>
        <strain evidence="1 2">DSE2036</strain>
    </source>
</reference>
<sequence>MSEMKKEPTYQKNWIIQKKRYPYLAYTVPYHTISYRTVPTDPPTSQCYSISTSPKKTPISYQYFTLHTLAGIVHTVHKLFIATSARA</sequence>
<evidence type="ECO:0000313" key="1">
    <source>
        <dbReference type="EMBL" id="PVH97201.1"/>
    </source>
</evidence>
<dbReference type="AlphaFoldDB" id="A0A2V1DGP3"/>